<keyword evidence="1" id="KW-0805">Transcription regulation</keyword>
<dbReference type="Proteomes" id="UP000515789">
    <property type="component" value="Chromosome"/>
</dbReference>
<dbReference type="AlphaFoldDB" id="A0A7G5N1T0"/>
<dbReference type="PROSITE" id="PS00041">
    <property type="entry name" value="HTH_ARAC_FAMILY_1"/>
    <property type="match status" value="1"/>
</dbReference>
<dbReference type="Gene3D" id="2.60.120.280">
    <property type="entry name" value="Regulatory protein AraC"/>
    <property type="match status" value="1"/>
</dbReference>
<dbReference type="InterPro" id="IPR018060">
    <property type="entry name" value="HTH_AraC"/>
</dbReference>
<dbReference type="SUPFAM" id="SSF46689">
    <property type="entry name" value="Homeodomain-like"/>
    <property type="match status" value="2"/>
</dbReference>
<feature type="domain" description="HTH araC/xylS-type" evidence="4">
    <location>
        <begin position="203"/>
        <end position="301"/>
    </location>
</feature>
<dbReference type="InterPro" id="IPR003313">
    <property type="entry name" value="AraC-bd"/>
</dbReference>
<dbReference type="SMART" id="SM00342">
    <property type="entry name" value="HTH_ARAC"/>
    <property type="match status" value="1"/>
</dbReference>
<keyword evidence="3" id="KW-0804">Transcription</keyword>
<dbReference type="PRINTS" id="PR00032">
    <property type="entry name" value="HTHARAC"/>
</dbReference>
<name>A0A7G5N1T0_9FIRM</name>
<proteinExistence type="predicted"/>
<reference evidence="5 6" key="1">
    <citation type="submission" date="2019-04" db="EMBL/GenBank/DDBJ databases">
        <authorList>
            <person name="Schori C."/>
            <person name="Ahrens C."/>
        </authorList>
    </citation>
    <scope>NUCLEOTIDE SEQUENCE [LARGE SCALE GENOMIC DNA]</scope>
    <source>
        <strain evidence="5 6">DSM 2950</strain>
    </source>
</reference>
<dbReference type="PANTHER" id="PTHR43280:SF2">
    <property type="entry name" value="HTH-TYPE TRANSCRIPTIONAL REGULATOR EXSA"/>
    <property type="match status" value="1"/>
</dbReference>
<evidence type="ECO:0000256" key="2">
    <source>
        <dbReference type="ARBA" id="ARBA00023125"/>
    </source>
</evidence>
<dbReference type="EMBL" id="CP039126">
    <property type="protein sequence ID" value="QMW80823.1"/>
    <property type="molecule type" value="Genomic_DNA"/>
</dbReference>
<dbReference type="GO" id="GO:0003700">
    <property type="term" value="F:DNA-binding transcription factor activity"/>
    <property type="evidence" value="ECO:0007669"/>
    <property type="project" value="InterPro"/>
</dbReference>
<dbReference type="CDD" id="cd06986">
    <property type="entry name" value="cupin_MmsR-like_N"/>
    <property type="match status" value="1"/>
</dbReference>
<dbReference type="InterPro" id="IPR020449">
    <property type="entry name" value="Tscrpt_reg_AraC-type_HTH"/>
</dbReference>
<evidence type="ECO:0000313" key="6">
    <source>
        <dbReference type="Proteomes" id="UP000515789"/>
    </source>
</evidence>
<gene>
    <name evidence="5" type="ORF">E5259_26390</name>
</gene>
<accession>A0A7G5N1T0</accession>
<evidence type="ECO:0000256" key="1">
    <source>
        <dbReference type="ARBA" id="ARBA00023015"/>
    </source>
</evidence>
<dbReference type="Pfam" id="PF12833">
    <property type="entry name" value="HTH_18"/>
    <property type="match status" value="1"/>
</dbReference>
<dbReference type="InterPro" id="IPR009057">
    <property type="entry name" value="Homeodomain-like_sf"/>
</dbReference>
<dbReference type="Pfam" id="PF02311">
    <property type="entry name" value="AraC_binding"/>
    <property type="match status" value="1"/>
</dbReference>
<dbReference type="GO" id="GO:0043565">
    <property type="term" value="F:sequence-specific DNA binding"/>
    <property type="evidence" value="ECO:0007669"/>
    <property type="project" value="InterPro"/>
</dbReference>
<dbReference type="InterPro" id="IPR018062">
    <property type="entry name" value="HTH_AraC-typ_CS"/>
</dbReference>
<dbReference type="SUPFAM" id="SSF51215">
    <property type="entry name" value="Regulatory protein AraC"/>
    <property type="match status" value="1"/>
</dbReference>
<dbReference type="Gene3D" id="1.10.10.60">
    <property type="entry name" value="Homeodomain-like"/>
    <property type="match status" value="2"/>
</dbReference>
<dbReference type="InterPro" id="IPR037923">
    <property type="entry name" value="HTH-like"/>
</dbReference>
<evidence type="ECO:0000256" key="3">
    <source>
        <dbReference type="ARBA" id="ARBA00023163"/>
    </source>
</evidence>
<organism evidence="5 6">
    <name type="scientific">Blautia producta</name>
    <dbReference type="NCBI Taxonomy" id="33035"/>
    <lineage>
        <taxon>Bacteria</taxon>
        <taxon>Bacillati</taxon>
        <taxon>Bacillota</taxon>
        <taxon>Clostridia</taxon>
        <taxon>Lachnospirales</taxon>
        <taxon>Lachnospiraceae</taxon>
        <taxon>Blautia</taxon>
    </lineage>
</organism>
<evidence type="ECO:0000313" key="5">
    <source>
        <dbReference type="EMBL" id="QMW80823.1"/>
    </source>
</evidence>
<sequence>MYAEVQRRKFRMDSGHKDTEVKYTESPKYQCLEFLRKNSVELYLAYCGREICEAGHTYGPATRQEYLLHYVVSGKGTFTANGKTRELGPHDAFLIMPDETTIYRADAAEPWSYVWAAFDGIRAYECLEHAGFSADRRVGHFDEEQALTACVDAMLAAHQLTYANDLVRQSQLALFLADMIREYQTSHAAGQPFGEYHQQEYVDYAVAYIEQNYHKDIKVNDMCSYIGITRSYLTKIFKQVLHVSPYEYLLGVRMNKASLLLQTTALPVKQIAEMVGYKDALVFSKAFKQKIGSSPKAFRDSSGTLVLSDTKNA</sequence>
<dbReference type="PROSITE" id="PS01124">
    <property type="entry name" value="HTH_ARAC_FAMILY_2"/>
    <property type="match status" value="1"/>
</dbReference>
<protein>
    <submittedName>
        <fullName evidence="5">AraC family transcriptional regulator</fullName>
    </submittedName>
</protein>
<keyword evidence="2" id="KW-0238">DNA-binding</keyword>
<evidence type="ECO:0000259" key="4">
    <source>
        <dbReference type="PROSITE" id="PS01124"/>
    </source>
</evidence>
<dbReference type="PANTHER" id="PTHR43280">
    <property type="entry name" value="ARAC-FAMILY TRANSCRIPTIONAL REGULATOR"/>
    <property type="match status" value="1"/>
</dbReference>